<dbReference type="InterPro" id="IPR004143">
    <property type="entry name" value="BPL_LPL_catalytic"/>
</dbReference>
<protein>
    <recommendedName>
        <fullName evidence="3">biotin--[biotin carboxyl-carrier protein] ligase</fullName>
        <ecNumber evidence="3">6.3.4.15</ecNumber>
    </recommendedName>
</protein>
<reference evidence="6 7" key="1">
    <citation type="submission" date="2022-03" db="EMBL/GenBank/DDBJ databases">
        <title>Ignatzschineria rhizosphaerae HR5S32.</title>
        <authorList>
            <person name="Sun J.Q."/>
            <person name="Feng J.Y."/>
        </authorList>
    </citation>
    <scope>NUCLEOTIDE SEQUENCE [LARGE SCALE GENOMIC DNA]</scope>
    <source>
        <strain evidence="6 7">HR5S32</strain>
    </source>
</reference>
<sequence length="336" mass="37112">MNNKAQLMEALFQQVSVKGEYPLSVLQKSLAVEPNALISAIEALCEISDLFNYDAAFQVLATRTTYIPLEMGKILKGLPIDLQDKVTICRSFITESTNSDLEKVSLVNDDCDTSNLMAIAVTEMQRGGRGRRAKQWVSPLAKNLYFSFKFHFPQSALPYLSTLSLRSGIALLESLQLLGIHQAKIKWPNDIWVEGQKLAGILVESSVNSRGIEVIIGMGVNNHQDQSTQIVGNRPTNCESILGKALDRHQLIALLTQKLYQICLQIVMDPQALPNLSALWEAHSCFIGKVIRLISDQGEEIGQEIGIDERGALLIQYADGSTKAHLSGDLSLRAYN</sequence>
<accession>A0ABY3X5Q6</accession>
<evidence type="ECO:0000313" key="7">
    <source>
        <dbReference type="Proteomes" id="UP000829542"/>
    </source>
</evidence>
<dbReference type="PROSITE" id="PS51733">
    <property type="entry name" value="BPL_LPL_CATALYTIC"/>
    <property type="match status" value="1"/>
</dbReference>
<dbReference type="InterPro" id="IPR003142">
    <property type="entry name" value="BPL_C"/>
</dbReference>
<dbReference type="Proteomes" id="UP000829542">
    <property type="component" value="Chromosome"/>
</dbReference>
<feature type="domain" description="BPL/LPL catalytic" evidence="5">
    <location>
        <begin position="77"/>
        <end position="267"/>
    </location>
</feature>
<dbReference type="NCBIfam" id="TIGR00121">
    <property type="entry name" value="birA_ligase"/>
    <property type="match status" value="1"/>
</dbReference>
<keyword evidence="2" id="KW-0092">Biotin</keyword>
<dbReference type="PANTHER" id="PTHR12835">
    <property type="entry name" value="BIOTIN PROTEIN LIGASE"/>
    <property type="match status" value="1"/>
</dbReference>
<dbReference type="PANTHER" id="PTHR12835:SF5">
    <property type="entry name" value="BIOTIN--PROTEIN LIGASE"/>
    <property type="match status" value="1"/>
</dbReference>
<evidence type="ECO:0000256" key="3">
    <source>
        <dbReference type="ARBA" id="ARBA00024227"/>
    </source>
</evidence>
<dbReference type="Pfam" id="PF03099">
    <property type="entry name" value="BPL_LplA_LipB"/>
    <property type="match status" value="1"/>
</dbReference>
<dbReference type="Pfam" id="PF02237">
    <property type="entry name" value="BPL_C"/>
    <property type="match status" value="1"/>
</dbReference>
<gene>
    <name evidence="6" type="ORF">MMG00_13120</name>
</gene>
<evidence type="ECO:0000256" key="4">
    <source>
        <dbReference type="ARBA" id="ARBA00047846"/>
    </source>
</evidence>
<keyword evidence="1 6" id="KW-0436">Ligase</keyword>
<dbReference type="GO" id="GO:0004077">
    <property type="term" value="F:biotin--[biotin carboxyl-carrier protein] ligase activity"/>
    <property type="evidence" value="ECO:0007669"/>
    <property type="project" value="UniProtKB-EC"/>
</dbReference>
<evidence type="ECO:0000259" key="5">
    <source>
        <dbReference type="PROSITE" id="PS51733"/>
    </source>
</evidence>
<dbReference type="CDD" id="cd16442">
    <property type="entry name" value="BPL"/>
    <property type="match status" value="1"/>
</dbReference>
<organism evidence="6 7">
    <name type="scientific">Ignatzschineria rhizosphaerae</name>
    <dbReference type="NCBI Taxonomy" id="2923279"/>
    <lineage>
        <taxon>Bacteria</taxon>
        <taxon>Pseudomonadati</taxon>
        <taxon>Pseudomonadota</taxon>
        <taxon>Gammaproteobacteria</taxon>
        <taxon>Cardiobacteriales</taxon>
        <taxon>Ignatzschineriaceae</taxon>
        <taxon>Ignatzschineria</taxon>
    </lineage>
</organism>
<evidence type="ECO:0000313" key="6">
    <source>
        <dbReference type="EMBL" id="UNM96120.1"/>
    </source>
</evidence>
<comment type="catalytic activity">
    <reaction evidence="4">
        <text>biotin + L-lysyl-[protein] + ATP = N(6)-biotinyl-L-lysyl-[protein] + AMP + diphosphate + H(+)</text>
        <dbReference type="Rhea" id="RHEA:11756"/>
        <dbReference type="Rhea" id="RHEA-COMP:9752"/>
        <dbReference type="Rhea" id="RHEA-COMP:10505"/>
        <dbReference type="ChEBI" id="CHEBI:15378"/>
        <dbReference type="ChEBI" id="CHEBI:29969"/>
        <dbReference type="ChEBI" id="CHEBI:30616"/>
        <dbReference type="ChEBI" id="CHEBI:33019"/>
        <dbReference type="ChEBI" id="CHEBI:57586"/>
        <dbReference type="ChEBI" id="CHEBI:83144"/>
        <dbReference type="ChEBI" id="CHEBI:456215"/>
        <dbReference type="EC" id="6.3.4.15"/>
    </reaction>
</comment>
<dbReference type="RefSeq" id="WP_242149082.1">
    <property type="nucleotide sequence ID" value="NZ_CP093379.1"/>
</dbReference>
<dbReference type="EC" id="6.3.4.15" evidence="3"/>
<name>A0ABY3X5Q6_9GAMM</name>
<evidence type="ECO:0000256" key="1">
    <source>
        <dbReference type="ARBA" id="ARBA00022598"/>
    </source>
</evidence>
<evidence type="ECO:0000256" key="2">
    <source>
        <dbReference type="ARBA" id="ARBA00023267"/>
    </source>
</evidence>
<dbReference type="EMBL" id="CP093379">
    <property type="protein sequence ID" value="UNM96120.1"/>
    <property type="molecule type" value="Genomic_DNA"/>
</dbReference>
<proteinExistence type="predicted"/>
<dbReference type="InterPro" id="IPR004408">
    <property type="entry name" value="Biotin_CoA_COase_ligase"/>
</dbReference>
<keyword evidence="7" id="KW-1185">Reference proteome</keyword>